<evidence type="ECO:0000256" key="1">
    <source>
        <dbReference type="SAM" id="Phobius"/>
    </source>
</evidence>
<dbReference type="EMBL" id="CAJPIZ010015415">
    <property type="protein sequence ID" value="CAG2115261.1"/>
    <property type="molecule type" value="Genomic_DNA"/>
</dbReference>
<organism evidence="2">
    <name type="scientific">Medioppia subpectinata</name>
    <dbReference type="NCBI Taxonomy" id="1979941"/>
    <lineage>
        <taxon>Eukaryota</taxon>
        <taxon>Metazoa</taxon>
        <taxon>Ecdysozoa</taxon>
        <taxon>Arthropoda</taxon>
        <taxon>Chelicerata</taxon>
        <taxon>Arachnida</taxon>
        <taxon>Acari</taxon>
        <taxon>Acariformes</taxon>
        <taxon>Sarcoptiformes</taxon>
        <taxon>Oribatida</taxon>
        <taxon>Brachypylina</taxon>
        <taxon>Oppioidea</taxon>
        <taxon>Oppiidae</taxon>
        <taxon>Medioppia</taxon>
    </lineage>
</organism>
<evidence type="ECO:0000313" key="3">
    <source>
        <dbReference type="Proteomes" id="UP000759131"/>
    </source>
</evidence>
<reference evidence="2" key="1">
    <citation type="submission" date="2020-11" db="EMBL/GenBank/DDBJ databases">
        <authorList>
            <person name="Tran Van P."/>
        </authorList>
    </citation>
    <scope>NUCLEOTIDE SEQUENCE</scope>
</reference>
<feature type="non-terminal residue" evidence="2">
    <location>
        <position position="134"/>
    </location>
</feature>
<proteinExistence type="predicted"/>
<gene>
    <name evidence="2" type="ORF">OSB1V03_LOCUS15225</name>
</gene>
<evidence type="ECO:0000313" key="2">
    <source>
        <dbReference type="EMBL" id="CAD7634831.1"/>
    </source>
</evidence>
<keyword evidence="1" id="KW-1133">Transmembrane helix</keyword>
<sequence>MVIIDKSGDNDGSTVTVVMITLLSMAVIGISVVSALLFVRARKRHDTQTITGFTSKSSDDNSYTDLDLNGHQTYNNLKRPDLNISMHNIQDLVHSQLLPHRTARHTMENGYQLSFYDNNRQNPNVFDLRRMSMR</sequence>
<accession>A0A7R9L4M5</accession>
<dbReference type="AlphaFoldDB" id="A0A7R9L4M5"/>
<feature type="transmembrane region" description="Helical" evidence="1">
    <location>
        <begin position="15"/>
        <end position="39"/>
    </location>
</feature>
<dbReference type="Proteomes" id="UP000759131">
    <property type="component" value="Unassembled WGS sequence"/>
</dbReference>
<keyword evidence="1" id="KW-0812">Transmembrane</keyword>
<dbReference type="EMBL" id="OC869990">
    <property type="protein sequence ID" value="CAD7634831.1"/>
    <property type="molecule type" value="Genomic_DNA"/>
</dbReference>
<keyword evidence="3" id="KW-1185">Reference proteome</keyword>
<keyword evidence="1" id="KW-0472">Membrane</keyword>
<name>A0A7R9L4M5_9ACAR</name>
<protein>
    <submittedName>
        <fullName evidence="2">Uncharacterized protein</fullName>
    </submittedName>
</protein>